<proteinExistence type="predicted"/>
<protein>
    <recommendedName>
        <fullName evidence="3">DNA pol B 2 domain-containing protein</fullName>
    </recommendedName>
</protein>
<keyword evidence="2" id="KW-1185">Reference proteome</keyword>
<dbReference type="OrthoDB" id="414982at2759"/>
<dbReference type="PANTHER" id="PTHR31511">
    <property type="entry name" value="PROTEIN CBG23764"/>
    <property type="match status" value="1"/>
</dbReference>
<reference evidence="1 2" key="1">
    <citation type="submission" date="2019-08" db="EMBL/GenBank/DDBJ databases">
        <title>Whole genome of Aphis craccivora.</title>
        <authorList>
            <person name="Voronova N.V."/>
            <person name="Shulinski R.S."/>
            <person name="Bandarenka Y.V."/>
            <person name="Zhorov D.G."/>
            <person name="Warner D."/>
        </authorList>
    </citation>
    <scope>NUCLEOTIDE SEQUENCE [LARGE SCALE GENOMIC DNA]</scope>
    <source>
        <strain evidence="1">180601</strain>
        <tissue evidence="1">Whole Body</tissue>
    </source>
</reference>
<dbReference type="PANTHER" id="PTHR31511:SF12">
    <property type="entry name" value="RHO TERMINATION FACTOR N-TERMINAL DOMAIN-CONTAINING PROTEIN"/>
    <property type="match status" value="1"/>
</dbReference>
<name>A0A6G0XN56_APHCR</name>
<dbReference type="EMBL" id="VUJU01007704">
    <property type="protein sequence ID" value="KAF0741731.1"/>
    <property type="molecule type" value="Genomic_DNA"/>
</dbReference>
<gene>
    <name evidence="1" type="ORF">FWK35_00024015</name>
</gene>
<evidence type="ECO:0000313" key="2">
    <source>
        <dbReference type="Proteomes" id="UP000478052"/>
    </source>
</evidence>
<evidence type="ECO:0008006" key="3">
    <source>
        <dbReference type="Google" id="ProtNLM"/>
    </source>
</evidence>
<comment type="caution">
    <text evidence="1">The sequence shown here is derived from an EMBL/GenBank/DDBJ whole genome shotgun (WGS) entry which is preliminary data.</text>
</comment>
<organism evidence="1 2">
    <name type="scientific">Aphis craccivora</name>
    <name type="common">Cowpea aphid</name>
    <dbReference type="NCBI Taxonomy" id="307492"/>
    <lineage>
        <taxon>Eukaryota</taxon>
        <taxon>Metazoa</taxon>
        <taxon>Ecdysozoa</taxon>
        <taxon>Arthropoda</taxon>
        <taxon>Hexapoda</taxon>
        <taxon>Insecta</taxon>
        <taxon>Pterygota</taxon>
        <taxon>Neoptera</taxon>
        <taxon>Paraneoptera</taxon>
        <taxon>Hemiptera</taxon>
        <taxon>Sternorrhyncha</taxon>
        <taxon>Aphidomorpha</taxon>
        <taxon>Aphidoidea</taxon>
        <taxon>Aphididae</taxon>
        <taxon>Aphidini</taxon>
        <taxon>Aphis</taxon>
        <taxon>Aphis</taxon>
    </lineage>
</organism>
<dbReference type="Proteomes" id="UP000478052">
    <property type="component" value="Unassembled WGS sequence"/>
</dbReference>
<dbReference type="InterPro" id="IPR012337">
    <property type="entry name" value="RNaseH-like_sf"/>
</dbReference>
<dbReference type="SUPFAM" id="SSF53098">
    <property type="entry name" value="Ribonuclease H-like"/>
    <property type="match status" value="1"/>
</dbReference>
<dbReference type="AlphaFoldDB" id="A0A6G0XN56"/>
<accession>A0A6G0XN56</accession>
<evidence type="ECO:0000313" key="1">
    <source>
        <dbReference type="EMBL" id="KAF0741731.1"/>
    </source>
</evidence>
<sequence length="597" mass="69393">MSDDDIFMAAMDNYEEEHENRECCIVIAPQIFVPDFQAGCSNIMSDDDIFLAAKNNFEKEVQDVNTDSYTTAVNGKRVFTASAARSKRKRIQSLSFVEISASTARTIVWYHAKNMGGVSYIQLPAFIDRKWATINPQNLDQQCFKWVILARLIMGPVACRVGDSYRQHEGKYNFEGISFLTSLSDIKKFEKNNMNVSINVYGLKKKFDPVKKYPFYNIYPIRVVNEKKSNHFNLLVYRGGEQHADFAKRFVEAIVNLGKLRVQTSKCNLELQQPKFVPVFFHNLSNYDSHFIITEFGFDTETISVIPNSEEKFISFMKHISSKFTIWFIDTFRFMASSLSSLVENLITQNFENFRETAKHFVSEDMPLVTRKGVYPYEYTYSCGKLDMLCLPKKEEFYSTLTESGIKEEDFKHAKAGLGPFQVQDVGRVHPLSHAPGLSFDAMLMYTGQKLELLSDYDMLLMFDNGIRCGLVQASMRYAKANNLKCSNYDETKEKFWLVYQDCNNLYSYAMSEYMQYGSFNWVDPNLDGLSELTPKSSRDRGKRCNLNVRRLKWRFCVLNISKTLMYDYHYNVMQRHYGEHIKLMYEYTDTDSLVYN</sequence>